<comment type="caution">
    <text evidence="1">The sequence shown here is derived from an EMBL/GenBank/DDBJ whole genome shotgun (WGS) entry which is preliminary data.</text>
</comment>
<sequence>MHTPSMIDATGPSTKRSSLMLGVLRKGFNRTSFTPSCQVGLPRDLLQQIIEELDEESVRQCALAARCFLVPARRRLFTTISLCEEEYPKNFFTGRWHRVRVGMQRHLPSLVGPSRTRRFAELLEATPDLEECTQELIIEGLKLVDGRRSWYNEKDAPLHRILPRLPNLTKISLVFHHNFPLQFHSLPTSSSEALIRAVQSPKLRKIVLENVRFSDVDDLIRFLKHCSSGGGLTELSVTSFYYSRPTEEEERAQVPVSTWAPGVPNVLASLQLNGHSIDVEKILGWMRSHDSYVHLDELESLEVVSPMSPECLTHITEIIHSARVPSQLRHLGLTSSTESLRSLSISCPLAQTFLPSKNNLRTIDFYPISRNYDHLFTLPAESVDWWCGFLKTFELPNLMEFRVSRRGTHAHYMICSGLGLFGDPVENTTQWQKLELQLTKSAPKATLYIDIRSRGYLRASKWKRLYFPDDSSRAGYTNFEVFFPLAHQGRIPLVIDLKVNTKAINRRQRLRENSQLPKAFIKHRGHFMYTPETRWDVLEDFMWSDWHENVNASRTEFEYVFLLLF</sequence>
<gene>
    <name evidence="1" type="ORF">E1B28_002487</name>
</gene>
<dbReference type="Gene3D" id="3.80.10.10">
    <property type="entry name" value="Ribonuclease Inhibitor"/>
    <property type="match status" value="1"/>
</dbReference>
<dbReference type="KEGG" id="more:E1B28_002487"/>
<dbReference type="AlphaFoldDB" id="A0A9P7UN52"/>
<dbReference type="RefSeq" id="XP_043003007.1">
    <property type="nucleotide sequence ID" value="XM_043159406.1"/>
</dbReference>
<dbReference type="GeneID" id="66071563"/>
<keyword evidence="2" id="KW-1185">Reference proteome</keyword>
<evidence type="ECO:0000313" key="2">
    <source>
        <dbReference type="Proteomes" id="UP001049176"/>
    </source>
</evidence>
<dbReference type="EMBL" id="CM032190">
    <property type="protein sequence ID" value="KAG7086536.1"/>
    <property type="molecule type" value="Genomic_DNA"/>
</dbReference>
<proteinExistence type="predicted"/>
<accession>A0A9P7UN52</accession>
<reference evidence="1" key="1">
    <citation type="journal article" date="2021" name="Genome Biol. Evol.">
        <title>The assembled and annotated genome of the fairy-ring fungus Marasmius oreades.</title>
        <authorList>
            <person name="Hiltunen M."/>
            <person name="Ament-Velasquez S.L."/>
            <person name="Johannesson H."/>
        </authorList>
    </citation>
    <scope>NUCLEOTIDE SEQUENCE</scope>
    <source>
        <strain evidence="1">03SP1</strain>
    </source>
</reference>
<evidence type="ECO:0008006" key="3">
    <source>
        <dbReference type="Google" id="ProtNLM"/>
    </source>
</evidence>
<dbReference type="Proteomes" id="UP001049176">
    <property type="component" value="Chromosome 10"/>
</dbReference>
<evidence type="ECO:0000313" key="1">
    <source>
        <dbReference type="EMBL" id="KAG7086536.1"/>
    </source>
</evidence>
<organism evidence="1 2">
    <name type="scientific">Marasmius oreades</name>
    <name type="common">fairy-ring Marasmius</name>
    <dbReference type="NCBI Taxonomy" id="181124"/>
    <lineage>
        <taxon>Eukaryota</taxon>
        <taxon>Fungi</taxon>
        <taxon>Dikarya</taxon>
        <taxon>Basidiomycota</taxon>
        <taxon>Agaricomycotina</taxon>
        <taxon>Agaricomycetes</taxon>
        <taxon>Agaricomycetidae</taxon>
        <taxon>Agaricales</taxon>
        <taxon>Marasmiineae</taxon>
        <taxon>Marasmiaceae</taxon>
        <taxon>Marasmius</taxon>
    </lineage>
</organism>
<dbReference type="InterPro" id="IPR032675">
    <property type="entry name" value="LRR_dom_sf"/>
</dbReference>
<name>A0A9P7UN52_9AGAR</name>
<protein>
    <recommendedName>
        <fullName evidence="3">F-box domain-containing protein</fullName>
    </recommendedName>
</protein>
<dbReference type="OrthoDB" id="2838364at2759"/>